<keyword evidence="2" id="KW-1185">Reference proteome</keyword>
<reference evidence="1 2" key="1">
    <citation type="submission" date="2023-09" db="EMBL/GenBank/DDBJ databases">
        <title>Nesidiocoris tenuis whole genome shotgun sequence.</title>
        <authorList>
            <person name="Shibata T."/>
            <person name="Shimoda M."/>
            <person name="Kobayashi T."/>
            <person name="Uehara T."/>
        </authorList>
    </citation>
    <scope>NUCLEOTIDE SEQUENCE [LARGE SCALE GENOMIC DNA]</scope>
    <source>
        <strain evidence="1 2">Japan</strain>
    </source>
</reference>
<evidence type="ECO:0000313" key="1">
    <source>
        <dbReference type="EMBL" id="BES99994.1"/>
    </source>
</evidence>
<organism evidence="1 2">
    <name type="scientific">Nesidiocoris tenuis</name>
    <dbReference type="NCBI Taxonomy" id="355587"/>
    <lineage>
        <taxon>Eukaryota</taxon>
        <taxon>Metazoa</taxon>
        <taxon>Ecdysozoa</taxon>
        <taxon>Arthropoda</taxon>
        <taxon>Hexapoda</taxon>
        <taxon>Insecta</taxon>
        <taxon>Pterygota</taxon>
        <taxon>Neoptera</taxon>
        <taxon>Paraneoptera</taxon>
        <taxon>Hemiptera</taxon>
        <taxon>Heteroptera</taxon>
        <taxon>Panheteroptera</taxon>
        <taxon>Cimicomorpha</taxon>
        <taxon>Miridae</taxon>
        <taxon>Dicyphina</taxon>
        <taxon>Nesidiocoris</taxon>
    </lineage>
</organism>
<gene>
    <name evidence="1" type="ORF">NTJ_12813</name>
</gene>
<proteinExistence type="predicted"/>
<protein>
    <submittedName>
        <fullName evidence="1">Uncharacterized protein</fullName>
    </submittedName>
</protein>
<evidence type="ECO:0000313" key="2">
    <source>
        <dbReference type="Proteomes" id="UP001307889"/>
    </source>
</evidence>
<accession>A0ABN7B806</accession>
<sequence length="85" mass="9529">MYFGAAAASWDFLEKGSSSLYIRLCGFAPYVRLQRISNLWEGLEDLSPILNNATSKYTIMLAQHGCCSERYLETSNSLLNEPMVA</sequence>
<dbReference type="EMBL" id="AP028919">
    <property type="protein sequence ID" value="BES99994.1"/>
    <property type="molecule type" value="Genomic_DNA"/>
</dbReference>
<name>A0ABN7B806_9HEMI</name>
<dbReference type="Proteomes" id="UP001307889">
    <property type="component" value="Chromosome 11"/>
</dbReference>